<accession>A0AAV5VQZ0</accession>
<evidence type="ECO:0000313" key="2">
    <source>
        <dbReference type="EMBL" id="GMT21851.1"/>
    </source>
</evidence>
<name>A0AAV5VQZ0_9BILA</name>
<organism evidence="2 3">
    <name type="scientific">Pristionchus fissidentatus</name>
    <dbReference type="NCBI Taxonomy" id="1538716"/>
    <lineage>
        <taxon>Eukaryota</taxon>
        <taxon>Metazoa</taxon>
        <taxon>Ecdysozoa</taxon>
        <taxon>Nematoda</taxon>
        <taxon>Chromadorea</taxon>
        <taxon>Rhabditida</taxon>
        <taxon>Rhabditina</taxon>
        <taxon>Diplogasteromorpha</taxon>
        <taxon>Diplogasteroidea</taxon>
        <taxon>Neodiplogasteridae</taxon>
        <taxon>Pristionchus</taxon>
    </lineage>
</organism>
<keyword evidence="3" id="KW-1185">Reference proteome</keyword>
<reference evidence="2" key="1">
    <citation type="submission" date="2023-10" db="EMBL/GenBank/DDBJ databases">
        <title>Genome assembly of Pristionchus species.</title>
        <authorList>
            <person name="Yoshida K."/>
            <person name="Sommer R.J."/>
        </authorList>
    </citation>
    <scope>NUCLEOTIDE SEQUENCE</scope>
    <source>
        <strain evidence="2">RS5133</strain>
    </source>
</reference>
<protein>
    <submittedName>
        <fullName evidence="2">Uncharacterized protein</fullName>
    </submittedName>
</protein>
<dbReference type="Proteomes" id="UP001432322">
    <property type="component" value="Unassembled WGS sequence"/>
</dbReference>
<proteinExistence type="predicted"/>
<evidence type="ECO:0000313" key="3">
    <source>
        <dbReference type="Proteomes" id="UP001432322"/>
    </source>
</evidence>
<feature type="non-terminal residue" evidence="2">
    <location>
        <position position="1"/>
    </location>
</feature>
<dbReference type="EMBL" id="BTSY01000004">
    <property type="protein sequence ID" value="GMT21851.1"/>
    <property type="molecule type" value="Genomic_DNA"/>
</dbReference>
<comment type="caution">
    <text evidence="2">The sequence shown here is derived from an EMBL/GenBank/DDBJ whole genome shotgun (WGS) entry which is preliminary data.</text>
</comment>
<feature type="non-terminal residue" evidence="2">
    <location>
        <position position="77"/>
    </location>
</feature>
<dbReference type="AlphaFoldDB" id="A0AAV5VQZ0"/>
<sequence length="77" mass="8424">NPFGARIRPCSLLSSTPTAPLHLRSLSTAHWPWSRCRACCRRERPRGRAATEAAVAARIRSPSHWSPDPSESSSTAS</sequence>
<feature type="region of interest" description="Disordered" evidence="1">
    <location>
        <begin position="56"/>
        <end position="77"/>
    </location>
</feature>
<evidence type="ECO:0000256" key="1">
    <source>
        <dbReference type="SAM" id="MobiDB-lite"/>
    </source>
</evidence>
<gene>
    <name evidence="2" type="ORF">PFISCL1PPCAC_13148</name>
</gene>